<organism evidence="2 3">
    <name type="scientific">Mycobacterium kyorinense</name>
    <dbReference type="NCBI Taxonomy" id="487514"/>
    <lineage>
        <taxon>Bacteria</taxon>
        <taxon>Bacillati</taxon>
        <taxon>Actinomycetota</taxon>
        <taxon>Actinomycetes</taxon>
        <taxon>Mycobacteriales</taxon>
        <taxon>Mycobacteriaceae</taxon>
        <taxon>Mycobacterium</taxon>
    </lineage>
</organism>
<gene>
    <name evidence="2" type="ORF">AWC14_25070</name>
</gene>
<dbReference type="SUPFAM" id="SSF53955">
    <property type="entry name" value="Lysozyme-like"/>
    <property type="match status" value="1"/>
</dbReference>
<sequence length="153" mass="16393">MAAGAIPLSEVSFEGKGVWPGGRGAIEHYLEESLDRLGITDPRARANWMAGMLTIAEHESTWRTDAINLKDSNAHGPHQVDGGPLHSTRGPFQVEPGTFASHHQPGTSNHVWDPVASGCAAINYVMSRYGVARDGHNLRALVGQANPGVHHGY</sequence>
<comment type="caution">
    <text evidence="2">The sequence shown here is derived from an EMBL/GenBank/DDBJ whole genome shotgun (WGS) entry which is preliminary data.</text>
</comment>
<feature type="region of interest" description="Disordered" evidence="1">
    <location>
        <begin position="70"/>
        <end position="90"/>
    </location>
</feature>
<name>A0A1X1Y832_9MYCO</name>
<reference evidence="2 3" key="1">
    <citation type="submission" date="2016-01" db="EMBL/GenBank/DDBJ databases">
        <title>The new phylogeny of the genus Mycobacterium.</title>
        <authorList>
            <person name="Tarcisio F."/>
            <person name="Conor M."/>
            <person name="Antonella G."/>
            <person name="Elisabetta G."/>
            <person name="Giulia F.S."/>
            <person name="Sara T."/>
            <person name="Anna F."/>
            <person name="Clotilde B."/>
            <person name="Roberto B."/>
            <person name="Veronica D.S."/>
            <person name="Fabio R."/>
            <person name="Monica P."/>
            <person name="Olivier J."/>
            <person name="Enrico T."/>
            <person name="Nicola S."/>
        </authorList>
    </citation>
    <scope>NUCLEOTIDE SEQUENCE [LARGE SCALE GENOMIC DNA]</scope>
    <source>
        <strain evidence="2 3">DSM 45166</strain>
    </source>
</reference>
<evidence type="ECO:0000256" key="1">
    <source>
        <dbReference type="SAM" id="MobiDB-lite"/>
    </source>
</evidence>
<proteinExistence type="predicted"/>
<dbReference type="EMBL" id="LQPE01000050">
    <property type="protein sequence ID" value="ORW07225.1"/>
    <property type="molecule type" value="Genomic_DNA"/>
</dbReference>
<dbReference type="AlphaFoldDB" id="A0A1X1Y832"/>
<keyword evidence="3" id="KW-1185">Reference proteome</keyword>
<evidence type="ECO:0000313" key="3">
    <source>
        <dbReference type="Proteomes" id="UP000193487"/>
    </source>
</evidence>
<accession>A0A1X1Y832</accession>
<dbReference type="Proteomes" id="UP000193487">
    <property type="component" value="Unassembled WGS sequence"/>
</dbReference>
<protein>
    <submittedName>
        <fullName evidence="2">Uncharacterized protein</fullName>
    </submittedName>
</protein>
<dbReference type="InterPro" id="IPR023346">
    <property type="entry name" value="Lysozyme-like_dom_sf"/>
</dbReference>
<evidence type="ECO:0000313" key="2">
    <source>
        <dbReference type="EMBL" id="ORW07225.1"/>
    </source>
</evidence>
<dbReference type="OrthoDB" id="4629613at2"/>